<sequence>MRLLFSATVLSSVCLVAVNAGSIGERVRFPRAVKARTSYTLQDDYRGEAFFDEFNFFSSPDPTQGLVDYQSRENAISKGLAFVQDDGVTVLAVDNTTPIPSGSNRASVRIESKKQYREGLFIADFEAMPFGCSTWPAWWSYSITDYPNGGEIDVIEGVNSQPYNDMTFWHAGRTCTFPPDALSGGTGDIVDADSDCVDPTSEQMSCSFQDENPASFGEGFNAAGGGVYAHLVDAEGISIWHFTRSNIPNDITNQNPDPSTWGAPVAQWKSTSCDIAQHVHGHILTINTSLCGSWAGDDDVWAGSGCPGTCAETVADPGNFDNARWKINYVSAAPTSPLMLSPHGSEDTLTATPHRSTVI</sequence>
<dbReference type="GO" id="GO:0004553">
    <property type="term" value="F:hydrolase activity, hydrolyzing O-glycosyl compounds"/>
    <property type="evidence" value="ECO:0007669"/>
    <property type="project" value="InterPro"/>
</dbReference>
<dbReference type="SUPFAM" id="SSF49899">
    <property type="entry name" value="Concanavalin A-like lectins/glucanases"/>
    <property type="match status" value="1"/>
</dbReference>
<organism evidence="4 5">
    <name type="scientific">Moniliophthora roreri (strain MCA 2997)</name>
    <name type="common">Cocoa frosty pod rot fungus</name>
    <name type="synonym">Crinipellis roreri</name>
    <dbReference type="NCBI Taxonomy" id="1381753"/>
    <lineage>
        <taxon>Eukaryota</taxon>
        <taxon>Fungi</taxon>
        <taxon>Dikarya</taxon>
        <taxon>Basidiomycota</taxon>
        <taxon>Agaricomycotina</taxon>
        <taxon>Agaricomycetes</taxon>
        <taxon>Agaricomycetidae</taxon>
        <taxon>Agaricales</taxon>
        <taxon>Marasmiineae</taxon>
        <taxon>Marasmiaceae</taxon>
        <taxon>Moniliophthora</taxon>
    </lineage>
</organism>
<keyword evidence="2" id="KW-0732">Signal</keyword>
<dbReference type="Proteomes" id="UP000017559">
    <property type="component" value="Unassembled WGS sequence"/>
</dbReference>
<evidence type="ECO:0000259" key="3">
    <source>
        <dbReference type="PROSITE" id="PS51762"/>
    </source>
</evidence>
<keyword evidence="5" id="KW-1185">Reference proteome</keyword>
<keyword evidence="4" id="KW-0378">Hydrolase</keyword>
<dbReference type="PROSITE" id="PS51762">
    <property type="entry name" value="GH16_2"/>
    <property type="match status" value="1"/>
</dbReference>
<evidence type="ECO:0000256" key="1">
    <source>
        <dbReference type="SAM" id="MobiDB-lite"/>
    </source>
</evidence>
<comment type="caution">
    <text evidence="4">The sequence shown here is derived from an EMBL/GenBank/DDBJ whole genome shotgun (WGS) entry which is preliminary data.</text>
</comment>
<dbReference type="KEGG" id="mrr:Moror_10189"/>
<evidence type="ECO:0000256" key="2">
    <source>
        <dbReference type="SAM" id="SignalP"/>
    </source>
</evidence>
<dbReference type="Gene3D" id="2.60.120.200">
    <property type="match status" value="1"/>
</dbReference>
<dbReference type="Pfam" id="PF26113">
    <property type="entry name" value="GH16_XgeA"/>
    <property type="match status" value="1"/>
</dbReference>
<dbReference type="PANTHER" id="PTHR10963:SF24">
    <property type="entry name" value="GLYCOSIDASE C21B10.07-RELATED"/>
    <property type="match status" value="1"/>
</dbReference>
<proteinExistence type="predicted"/>
<protein>
    <submittedName>
        <fullName evidence="4">Glycoside hydrolase family 16 protein</fullName>
    </submittedName>
</protein>
<dbReference type="HOGENOM" id="CLU_016972_0_1_1"/>
<evidence type="ECO:0000313" key="4">
    <source>
        <dbReference type="EMBL" id="ESK84358.1"/>
    </source>
</evidence>
<feature type="region of interest" description="Disordered" evidence="1">
    <location>
        <begin position="340"/>
        <end position="359"/>
    </location>
</feature>
<evidence type="ECO:0000313" key="5">
    <source>
        <dbReference type="Proteomes" id="UP000017559"/>
    </source>
</evidence>
<dbReference type="OrthoDB" id="192832at2759"/>
<dbReference type="PANTHER" id="PTHR10963">
    <property type="entry name" value="GLYCOSYL HYDROLASE-RELATED"/>
    <property type="match status" value="1"/>
</dbReference>
<reference evidence="4 5" key="1">
    <citation type="journal article" date="2014" name="BMC Genomics">
        <title>Genome and secretome analysis of the hemibiotrophic fungal pathogen, Moniliophthora roreri, which causes frosty pod rot disease of cacao: mechanisms of the biotrophic and necrotrophic phases.</title>
        <authorList>
            <person name="Meinhardt L.W."/>
            <person name="Costa G.G.L."/>
            <person name="Thomazella D.P.T."/>
            <person name="Teixeira P.J.P.L."/>
            <person name="Carazzolle M.F."/>
            <person name="Schuster S.C."/>
            <person name="Carlson J.E."/>
            <person name="Guiltinan M.J."/>
            <person name="Mieczkowski P."/>
            <person name="Farmer A."/>
            <person name="Ramaraj T."/>
            <person name="Crozier J."/>
            <person name="Davis R.E."/>
            <person name="Shao J."/>
            <person name="Melnick R.L."/>
            <person name="Pereira G.A.G."/>
            <person name="Bailey B.A."/>
        </authorList>
    </citation>
    <scope>NUCLEOTIDE SEQUENCE [LARGE SCALE GENOMIC DNA]</scope>
    <source>
        <strain evidence="4 5">MCA 2997</strain>
    </source>
</reference>
<feature type="compositionally biased region" description="Polar residues" evidence="1">
    <location>
        <begin position="347"/>
        <end position="359"/>
    </location>
</feature>
<name>V2WC05_MONRO</name>
<feature type="chain" id="PRO_5004710601" evidence="2">
    <location>
        <begin position="21"/>
        <end position="359"/>
    </location>
</feature>
<dbReference type="GO" id="GO:0009251">
    <property type="term" value="P:glucan catabolic process"/>
    <property type="evidence" value="ECO:0007669"/>
    <property type="project" value="TreeGrafter"/>
</dbReference>
<feature type="domain" description="GH16" evidence="3">
    <location>
        <begin position="37"/>
        <end position="338"/>
    </location>
</feature>
<dbReference type="CDD" id="cd02181">
    <property type="entry name" value="GH16_fungal_Lam16A_glucanase"/>
    <property type="match status" value="1"/>
</dbReference>
<dbReference type="AlphaFoldDB" id="V2WC05"/>
<dbReference type="InterPro" id="IPR050546">
    <property type="entry name" value="Glycosyl_Hydrlase_16"/>
</dbReference>
<gene>
    <name evidence="4" type="ORF">Moror_10189</name>
</gene>
<feature type="signal peptide" evidence="2">
    <location>
        <begin position="1"/>
        <end position="20"/>
    </location>
</feature>
<dbReference type="EMBL" id="AWSO01001312">
    <property type="protein sequence ID" value="ESK84358.1"/>
    <property type="molecule type" value="Genomic_DNA"/>
</dbReference>
<dbReference type="InterPro" id="IPR013320">
    <property type="entry name" value="ConA-like_dom_sf"/>
</dbReference>
<accession>V2WC05</accession>
<dbReference type="InterPro" id="IPR000757">
    <property type="entry name" value="Beta-glucanase-like"/>
</dbReference>